<sequence>MNRTIFKQIKKNIVQSGVKGSTWVDGLPIVTGETPFSLEQAIPSKPTCHETVFAIHPRCKNKLNPKCEGPYRVSRILGQGTYTLEEMNGKPVRRTWHTSNLHKYYV</sequence>
<evidence type="ECO:0000313" key="1">
    <source>
        <dbReference type="EMBL" id="GAA0168546.1"/>
    </source>
</evidence>
<gene>
    <name evidence="1" type="ORF">LIER_23237</name>
</gene>
<evidence type="ECO:0000313" key="2">
    <source>
        <dbReference type="Proteomes" id="UP001454036"/>
    </source>
</evidence>
<dbReference type="EMBL" id="BAABME010006506">
    <property type="protein sequence ID" value="GAA0168546.1"/>
    <property type="molecule type" value="Genomic_DNA"/>
</dbReference>
<comment type="caution">
    <text evidence="1">The sequence shown here is derived from an EMBL/GenBank/DDBJ whole genome shotgun (WGS) entry which is preliminary data.</text>
</comment>
<organism evidence="1 2">
    <name type="scientific">Lithospermum erythrorhizon</name>
    <name type="common">Purple gromwell</name>
    <name type="synonym">Lithospermum officinale var. erythrorhizon</name>
    <dbReference type="NCBI Taxonomy" id="34254"/>
    <lineage>
        <taxon>Eukaryota</taxon>
        <taxon>Viridiplantae</taxon>
        <taxon>Streptophyta</taxon>
        <taxon>Embryophyta</taxon>
        <taxon>Tracheophyta</taxon>
        <taxon>Spermatophyta</taxon>
        <taxon>Magnoliopsida</taxon>
        <taxon>eudicotyledons</taxon>
        <taxon>Gunneridae</taxon>
        <taxon>Pentapetalae</taxon>
        <taxon>asterids</taxon>
        <taxon>lamiids</taxon>
        <taxon>Boraginales</taxon>
        <taxon>Boraginaceae</taxon>
        <taxon>Boraginoideae</taxon>
        <taxon>Lithospermeae</taxon>
        <taxon>Lithospermum</taxon>
    </lineage>
</organism>
<reference evidence="1 2" key="1">
    <citation type="submission" date="2024-01" db="EMBL/GenBank/DDBJ databases">
        <title>The complete chloroplast genome sequence of Lithospermum erythrorhizon: insights into the phylogenetic relationship among Boraginaceae species and the maternal lineages of purple gromwells.</title>
        <authorList>
            <person name="Okada T."/>
            <person name="Watanabe K."/>
        </authorList>
    </citation>
    <scope>NUCLEOTIDE SEQUENCE [LARGE SCALE GENOMIC DNA]</scope>
</reference>
<name>A0AAV3QZX8_LITER</name>
<dbReference type="Proteomes" id="UP001454036">
    <property type="component" value="Unassembled WGS sequence"/>
</dbReference>
<accession>A0AAV3QZX8</accession>
<keyword evidence="2" id="KW-1185">Reference proteome</keyword>
<protein>
    <submittedName>
        <fullName evidence="1">Uncharacterized protein</fullName>
    </submittedName>
</protein>
<proteinExistence type="predicted"/>
<dbReference type="AlphaFoldDB" id="A0AAV3QZX8"/>